<dbReference type="AlphaFoldDB" id="A0A6N6MM18"/>
<reference evidence="2 3" key="1">
    <citation type="submission" date="2019-09" db="EMBL/GenBank/DDBJ databases">
        <title>YIM 132548 draft genome.</title>
        <authorList>
            <person name="Jiang L."/>
        </authorList>
    </citation>
    <scope>NUCLEOTIDE SEQUENCE [LARGE SCALE GENOMIC DNA]</scope>
    <source>
        <strain evidence="2 3">YIM 132548</strain>
    </source>
</reference>
<name>A0A6N6MM18_9HYPH</name>
<evidence type="ECO:0000259" key="1">
    <source>
        <dbReference type="Pfam" id="PF13946"/>
    </source>
</evidence>
<dbReference type="RefSeq" id="WP_150966209.1">
    <property type="nucleotide sequence ID" value="NZ_VZZJ01000033.1"/>
</dbReference>
<evidence type="ECO:0000313" key="3">
    <source>
        <dbReference type="Proteomes" id="UP000441523"/>
    </source>
</evidence>
<dbReference type="InterPro" id="IPR025282">
    <property type="entry name" value="DUF4214"/>
</dbReference>
<dbReference type="Gene3D" id="1.10.3130.20">
    <property type="entry name" value="Phycobilisome linker domain"/>
    <property type="match status" value="1"/>
</dbReference>
<dbReference type="InterPro" id="IPR038255">
    <property type="entry name" value="PBS_linker_sf"/>
</dbReference>
<feature type="domain" description="DUF4214" evidence="1">
    <location>
        <begin position="56"/>
        <end position="102"/>
    </location>
</feature>
<proteinExistence type="predicted"/>
<gene>
    <name evidence="2" type="ORF">F6X51_23930</name>
</gene>
<organism evidence="2 3">
    <name type="scientific">Methylobacterium planeticum</name>
    <dbReference type="NCBI Taxonomy" id="2615211"/>
    <lineage>
        <taxon>Bacteria</taxon>
        <taxon>Pseudomonadati</taxon>
        <taxon>Pseudomonadota</taxon>
        <taxon>Alphaproteobacteria</taxon>
        <taxon>Hyphomicrobiales</taxon>
        <taxon>Methylobacteriaceae</taxon>
        <taxon>Methylobacterium</taxon>
    </lineage>
</organism>
<dbReference type="Pfam" id="PF13946">
    <property type="entry name" value="DUF4214"/>
    <property type="match status" value="1"/>
</dbReference>
<comment type="caution">
    <text evidence="2">The sequence shown here is derived from an EMBL/GenBank/DDBJ whole genome shotgun (WGS) entry which is preliminary data.</text>
</comment>
<sequence length="802" mass="79196">MALSADQLNTIYQNVLFRNVDTGGIQFFANRTDISDAQVRQQIELSAEATTFVTPVVRLYQEVLGRVPDAAGLRFFSTELRQGFTLDQITQQFLGSTEYQAKTSGVTGQTNSDAFVTSAFQSILGRTPATSELPYFRTLTASNALAQIANSPEASQFNAANVTTFLDNVAQGTYTTGSLGSQSGGTTGGTNAGTSFVLTTGIDTGTAFTGGAGNDTFTGAVNTNGGGGATDTFNNGDSLNGGAGTDKLTLFTTGNIPTGGTTTNIEQIFIQNTTNASSISANQFTGATQFWAQSSTADQTFTDLNVAQTAGIKGTVGANVNLTFTYANVAGTADTASLALDAAKLTGTSTVTVAGIETLNVSGVGTGINITDTDLKTLNISATGTTSITANGSANLTTINASASTGNVTVTATNAAAVAFTGGAGNDKLVLGGTLTNADVINGGAGTDTVSISGGDFRTAGGDVIKGVNTLASIEQLEFTGATGAQVNGDTFTNAAITKLIFNTTGNDVVELSGARTYAFGSDNAGNATFTARAGATTLNLALEGTDVNALGTAGTAQAGTIVANGQTQINLASSGVAGVGANVVGELDLASNTTVTVTGSQALTISALKTVAGADFAATDTGGIINAGSFTGKLTVVGSAGVDVITVGTGGSVVTGGTGADQITFGSGVDTANFTSGTSESGVLAAGVVGQIDVISSFTAGAGGDHLAVTGGGAVVNTYTAVTAAQQTTIGAAASLTAAINAAADAHAAAGWTAFSYGGDTYALHEAATSTTTGYIAGDNVVKLTGVTVANLTAANFGPVA</sequence>
<accession>A0A6N6MM18</accession>
<protein>
    <submittedName>
        <fullName evidence="2">DUF4214 domain-containing protein</fullName>
    </submittedName>
</protein>
<dbReference type="Proteomes" id="UP000441523">
    <property type="component" value="Unassembled WGS sequence"/>
</dbReference>
<evidence type="ECO:0000313" key="2">
    <source>
        <dbReference type="EMBL" id="KAB1070026.1"/>
    </source>
</evidence>
<keyword evidence="3" id="KW-1185">Reference proteome</keyword>
<dbReference type="PRINTS" id="PR00313">
    <property type="entry name" value="CABNDNGRPT"/>
</dbReference>
<dbReference type="EMBL" id="VZZJ01000033">
    <property type="protein sequence ID" value="KAB1070026.1"/>
    <property type="molecule type" value="Genomic_DNA"/>
</dbReference>